<evidence type="ECO:0000256" key="12">
    <source>
        <dbReference type="ARBA" id="ARBA00022729"/>
    </source>
</evidence>
<keyword evidence="10" id="KW-0808">Transferase</keyword>
<dbReference type="EMBL" id="CM000763">
    <property type="protein sequence ID" value="OQU84632.1"/>
    <property type="molecule type" value="Genomic_DNA"/>
</dbReference>
<dbReference type="InterPro" id="IPR013210">
    <property type="entry name" value="LRR_N_plant-typ"/>
</dbReference>
<evidence type="ECO:0000256" key="16">
    <source>
        <dbReference type="ARBA" id="ARBA00022840"/>
    </source>
</evidence>
<dbReference type="InParanoid" id="A0A1Z5RLK4"/>
<dbReference type="EC" id="2.7.11.1" evidence="5"/>
<evidence type="ECO:0000256" key="19">
    <source>
        <dbReference type="ARBA" id="ARBA00023170"/>
    </source>
</evidence>
<dbReference type="Gene3D" id="3.80.10.10">
    <property type="entry name" value="Ribonuclease Inhibitor"/>
    <property type="match status" value="5"/>
</dbReference>
<keyword evidence="11 27" id="KW-0812">Transmembrane</keyword>
<keyword evidence="13" id="KW-0677">Repeat</keyword>
<accession>A0A1Z5RLK4</accession>
<dbReference type="InterPro" id="IPR032675">
    <property type="entry name" value="LRR_dom_sf"/>
</dbReference>
<dbReference type="FunCoup" id="A0A1Z5RLK4">
    <property type="interactions" value="220"/>
</dbReference>
<dbReference type="Pfam" id="PF07714">
    <property type="entry name" value="PK_Tyr_Ser-Thr"/>
    <property type="match status" value="1"/>
</dbReference>
<dbReference type="PROSITE" id="PS50011">
    <property type="entry name" value="PROTEIN_KINASE_DOM"/>
    <property type="match status" value="1"/>
</dbReference>
<evidence type="ECO:0000256" key="20">
    <source>
        <dbReference type="ARBA" id="ARBA00023180"/>
    </source>
</evidence>
<organism evidence="30 31">
    <name type="scientific">Sorghum bicolor</name>
    <name type="common">Sorghum</name>
    <name type="synonym">Sorghum vulgare</name>
    <dbReference type="NCBI Taxonomy" id="4558"/>
    <lineage>
        <taxon>Eukaryota</taxon>
        <taxon>Viridiplantae</taxon>
        <taxon>Streptophyta</taxon>
        <taxon>Embryophyta</taxon>
        <taxon>Tracheophyta</taxon>
        <taxon>Spermatophyta</taxon>
        <taxon>Magnoliopsida</taxon>
        <taxon>Liliopsida</taxon>
        <taxon>Poales</taxon>
        <taxon>Poaceae</taxon>
        <taxon>PACMAD clade</taxon>
        <taxon>Panicoideae</taxon>
        <taxon>Andropogonodae</taxon>
        <taxon>Andropogoneae</taxon>
        <taxon>Sorghinae</taxon>
        <taxon>Sorghum</taxon>
    </lineage>
</organism>
<evidence type="ECO:0000256" key="9">
    <source>
        <dbReference type="ARBA" id="ARBA00022614"/>
    </source>
</evidence>
<evidence type="ECO:0000256" key="21">
    <source>
        <dbReference type="ARBA" id="ARBA00047899"/>
    </source>
</evidence>
<dbReference type="Proteomes" id="UP000000768">
    <property type="component" value="Chromosome 4"/>
</dbReference>
<dbReference type="Gramene" id="OQU84632">
    <property type="protein sequence ID" value="OQU84632"/>
    <property type="gene ID" value="SORBI_3004G091300"/>
</dbReference>
<dbReference type="FunFam" id="3.80.10.10:FF:000288">
    <property type="entry name" value="LRR receptor-like serine/threonine-protein kinase EFR"/>
    <property type="match status" value="1"/>
</dbReference>
<dbReference type="AlphaFoldDB" id="A0A1Z5RLK4"/>
<evidence type="ECO:0000256" key="18">
    <source>
        <dbReference type="ARBA" id="ARBA00023136"/>
    </source>
</evidence>
<dbReference type="FunFam" id="3.80.10.10:FF:000627">
    <property type="entry name" value="Probable leucine-rich repeat receptor-like protein kinase At2g33170"/>
    <property type="match status" value="1"/>
</dbReference>
<keyword evidence="12 28" id="KW-0732">Signal</keyword>
<evidence type="ECO:0000256" key="13">
    <source>
        <dbReference type="ARBA" id="ARBA00022737"/>
    </source>
</evidence>
<dbReference type="FunFam" id="3.80.10.10:FF:000186">
    <property type="entry name" value="LRR receptor-like serine/threonine-protein kinase ERECTA"/>
    <property type="match status" value="1"/>
</dbReference>
<sequence length="1148" mass="124346">MGIFCNFRSFLLTFVFLASPASSMALPAGTSTSNITDHLALMSFKLLVRSDPSRALASWGNNQSVPMCQWNGVACGLRGSRRGRVVALDLGGLNLLGTITALGNLTYMRHLNLSWNRFHGVLPPELGNLYNLETLHLGYNSIQGQIPPSLSNCSHLVNISLINNNLQGEIPSEFSSLHNLELLSLDQNRLTGRIPSSIGSLVNLKVLSLDFNSMIGEIPTGIGSLTNLVRLSLDSNNFSGIIPSSVGNLSALTFLNVYNNSLEGSIPPLQALSSLSYLELGQNKLEGHIPSWLGNLTSLQVIDFQDNGLVGQIPESLGSLEQLTILSLSTNNLSGSIPPALGNLHALTQLYIDTNELEGPLPPMLNLSSLEILNIQFNNLVGVLPPNLGNTLPNLQQCLVAFNQFNGVLPSSLCNTSMLQIIQIEENFLSGRIPQCFGSHQKDLTSVGLGGNQLEASNGADWGFMTSLTNCSNMRILELGANKLRGVLPNSIGNLSTQLEYLGIRDNLITGIIPETIGNLIGLDQLFMQHNVLEETIPASLSKLNKLSELYLSNNNLSGPIPVTLGNLTQLIILDLSTNAISGAIPSSLSSCPLQSLDLSHNNLSGPTPKELFFITTLTSFMRLAHNSLSGTLSPEVGNLKNLDELDFSNNMISGEIPTSIGECQSLEHLNTSGNLLQGSIPLSLGNLKGLLVLDLSYNNLSGTIPEILGSLTGLSSLNLSFNRFQGQVPTHGVFLNASAILVRGNDGLCGGIPQLKLLPCSSHSTKKTHQKFAIIISVCTGFFLCTLVFALYAINQMRRKTKTNLQRPVLSEKYIRVSYAELVNATNGFALDNLIGEGSFGSVYKGRMRDGDEDKIIAVKVLNLMQRGASQSFVAECETLRCTRHRNLVKILTVCSSIDFQGRDFKALVYEFLPNGNLDQWLHQHIMQDGEGKALDIIERLCVAIDVASSLDYLHQHKPMPVIHCDLKPSNVLLDSDMVAHVGDFGLARFLHEDSEKSSGWASMRGSIGYAAPEYGLGNKVSTSGDVYSYGILLLEMFTGKRPTAGEFGEAMVIRNYVEMALPDRVSIIMDQQLLTETEGGQAGTSNSSSNRDMRIACTISVLQIGIRCSEERPMDRPPIGDVLKELQTIRDKIHMHLSGEGATPVC</sequence>
<dbReference type="PRINTS" id="PR00019">
    <property type="entry name" value="LEURICHRPT"/>
</dbReference>
<dbReference type="PANTHER" id="PTHR48056:SF86">
    <property type="entry name" value="PROTEIN KINASE DOMAIN-CONTAINING PROTEIN"/>
    <property type="match status" value="1"/>
</dbReference>
<dbReference type="InterPro" id="IPR055414">
    <property type="entry name" value="LRR_R13L4/SHOC2-like"/>
</dbReference>
<keyword evidence="19" id="KW-0675">Receptor</keyword>
<dbReference type="FunFam" id="1.10.510.10:FF:000358">
    <property type="entry name" value="Putative leucine-rich repeat receptor-like serine/threonine-protein kinase"/>
    <property type="match status" value="1"/>
</dbReference>
<dbReference type="SUPFAM" id="SSF52058">
    <property type="entry name" value="L domain-like"/>
    <property type="match status" value="3"/>
</dbReference>
<dbReference type="SMART" id="SM00369">
    <property type="entry name" value="LRR_TYP"/>
    <property type="match status" value="11"/>
</dbReference>
<evidence type="ECO:0000256" key="28">
    <source>
        <dbReference type="SAM" id="SignalP"/>
    </source>
</evidence>
<keyword evidence="9" id="KW-0433">Leucine-rich repeat</keyword>
<dbReference type="InterPro" id="IPR008271">
    <property type="entry name" value="Ser/Thr_kinase_AS"/>
</dbReference>
<dbReference type="eggNOG" id="ENOG502QPYS">
    <property type="taxonomic scope" value="Eukaryota"/>
</dbReference>
<keyword evidence="6" id="KW-1003">Cell membrane</keyword>
<evidence type="ECO:0000256" key="6">
    <source>
        <dbReference type="ARBA" id="ARBA00022475"/>
    </source>
</evidence>
<keyword evidence="15" id="KW-0418">Kinase</keyword>
<dbReference type="FunFam" id="3.80.10.10:FF:000041">
    <property type="entry name" value="LRR receptor-like serine/threonine-protein kinase ERECTA"/>
    <property type="match status" value="1"/>
</dbReference>
<comment type="subcellular location">
    <subcellularLocation>
        <location evidence="1">Cell membrane</location>
        <topology evidence="1">Single-pass membrane protein</topology>
    </subcellularLocation>
    <subcellularLocation>
        <location evidence="2">Endoplasmic reticulum membrane</location>
        <topology evidence="2">Single-pass membrane protein</topology>
    </subcellularLocation>
    <subcellularLocation>
        <location evidence="3">Membrane</location>
        <topology evidence="3">Single-pass type I membrane protein</topology>
    </subcellularLocation>
</comment>
<evidence type="ECO:0000256" key="7">
    <source>
        <dbReference type="ARBA" id="ARBA00022527"/>
    </source>
</evidence>
<dbReference type="PROSITE" id="PS00108">
    <property type="entry name" value="PROTEIN_KINASE_ST"/>
    <property type="match status" value="1"/>
</dbReference>
<dbReference type="FunFam" id="3.30.200.20:FF:000432">
    <property type="entry name" value="LRR receptor-like serine/threonine-protein kinase EFR"/>
    <property type="match status" value="1"/>
</dbReference>
<feature type="domain" description="Protein kinase" evidence="29">
    <location>
        <begin position="830"/>
        <end position="1139"/>
    </location>
</feature>
<feature type="binding site" evidence="26">
    <location>
        <position position="861"/>
    </location>
    <ligand>
        <name>ATP</name>
        <dbReference type="ChEBI" id="CHEBI:30616"/>
    </ligand>
</feature>
<comment type="similarity">
    <text evidence="4">Belongs to the protein kinase superfamily. Ser/Thr protein kinase family.</text>
</comment>
<evidence type="ECO:0000256" key="17">
    <source>
        <dbReference type="ARBA" id="ARBA00022989"/>
    </source>
</evidence>
<dbReference type="ExpressionAtlas" id="A0A1Z5RLK4">
    <property type="expression patterns" value="baseline and differential"/>
</dbReference>
<proteinExistence type="inferred from homology"/>
<dbReference type="Pfam" id="PF13855">
    <property type="entry name" value="LRR_8"/>
    <property type="match status" value="1"/>
</dbReference>
<dbReference type="SMART" id="SM00365">
    <property type="entry name" value="LRR_SD22"/>
    <property type="match status" value="8"/>
</dbReference>
<evidence type="ECO:0000256" key="1">
    <source>
        <dbReference type="ARBA" id="ARBA00004162"/>
    </source>
</evidence>
<dbReference type="Gene3D" id="1.10.510.10">
    <property type="entry name" value="Transferase(Phosphotransferase) domain 1"/>
    <property type="match status" value="1"/>
</dbReference>
<evidence type="ECO:0000256" key="22">
    <source>
        <dbReference type="ARBA" id="ARBA00048679"/>
    </source>
</evidence>
<feature type="transmembrane region" description="Helical" evidence="27">
    <location>
        <begin position="773"/>
        <end position="795"/>
    </location>
</feature>
<evidence type="ECO:0000256" key="24">
    <source>
        <dbReference type="ARBA" id="ARBA00056628"/>
    </source>
</evidence>
<evidence type="ECO:0000256" key="8">
    <source>
        <dbReference type="ARBA" id="ARBA00022553"/>
    </source>
</evidence>
<evidence type="ECO:0000256" key="25">
    <source>
        <dbReference type="ARBA" id="ARBA00072040"/>
    </source>
</evidence>
<evidence type="ECO:0000313" key="31">
    <source>
        <dbReference type="Proteomes" id="UP000000768"/>
    </source>
</evidence>
<dbReference type="GO" id="GO:0033612">
    <property type="term" value="F:receptor serine/threonine kinase binding"/>
    <property type="evidence" value="ECO:0000318"/>
    <property type="project" value="GO_Central"/>
</dbReference>
<comment type="function">
    <text evidence="24">The processed protein kinase Xa21 chain released by protein cleavage after X.oryzae pv. oryzae protein Ax21 detection translocates into the nucleus where it can bind and regulate WRKY62, a transcription factor. Confers resistance to the bacterial pathogen X.oryzae pv. oryzae (Xoo).</text>
</comment>
<feature type="chain" id="PRO_5011114964" description="Receptor kinase-like protein Xa21" evidence="28">
    <location>
        <begin position="26"/>
        <end position="1148"/>
    </location>
</feature>
<dbReference type="GO" id="GO:0005886">
    <property type="term" value="C:plasma membrane"/>
    <property type="evidence" value="ECO:0007669"/>
    <property type="project" value="UniProtKB-SubCell"/>
</dbReference>
<dbReference type="GO" id="GO:0016020">
    <property type="term" value="C:membrane"/>
    <property type="evidence" value="ECO:0000318"/>
    <property type="project" value="GO_Central"/>
</dbReference>
<dbReference type="Gene3D" id="3.30.200.20">
    <property type="entry name" value="Phosphorylase Kinase, domain 1"/>
    <property type="match status" value="1"/>
</dbReference>
<keyword evidence="20" id="KW-0325">Glycoprotein</keyword>
<keyword evidence="8" id="KW-0597">Phosphoprotein</keyword>
<dbReference type="InterPro" id="IPR011009">
    <property type="entry name" value="Kinase-like_dom_sf"/>
</dbReference>
<dbReference type="InterPro" id="IPR001611">
    <property type="entry name" value="Leu-rich_rpt"/>
</dbReference>
<evidence type="ECO:0000256" key="26">
    <source>
        <dbReference type="PROSITE-ProRule" id="PRU10141"/>
    </source>
</evidence>
<dbReference type="PROSITE" id="PS00107">
    <property type="entry name" value="PROTEIN_KINASE_ATP"/>
    <property type="match status" value="1"/>
</dbReference>
<gene>
    <name evidence="30" type="ORF">SORBI_3004G091300</name>
</gene>
<keyword evidence="18 27" id="KW-0472">Membrane</keyword>
<dbReference type="Pfam" id="PF08263">
    <property type="entry name" value="LRRNT_2"/>
    <property type="match status" value="1"/>
</dbReference>
<protein>
    <recommendedName>
        <fullName evidence="25">Receptor kinase-like protein Xa21</fullName>
        <ecNumber evidence="5">2.7.11.1</ecNumber>
    </recommendedName>
</protein>
<dbReference type="PANTHER" id="PTHR48056">
    <property type="entry name" value="LRR RECEPTOR-LIKE SERINE/THREONINE-PROTEIN KINASE-RELATED"/>
    <property type="match status" value="1"/>
</dbReference>
<name>A0A1Z5RLK4_SORBI</name>
<keyword evidence="16 26" id="KW-0067">ATP-binding</keyword>
<evidence type="ECO:0000256" key="10">
    <source>
        <dbReference type="ARBA" id="ARBA00022679"/>
    </source>
</evidence>
<evidence type="ECO:0000256" key="14">
    <source>
        <dbReference type="ARBA" id="ARBA00022741"/>
    </source>
</evidence>
<evidence type="ECO:0000256" key="4">
    <source>
        <dbReference type="ARBA" id="ARBA00008684"/>
    </source>
</evidence>
<comment type="catalytic activity">
    <reaction evidence="21">
        <text>L-threonyl-[protein] + ATP = O-phospho-L-threonyl-[protein] + ADP + H(+)</text>
        <dbReference type="Rhea" id="RHEA:46608"/>
        <dbReference type="Rhea" id="RHEA-COMP:11060"/>
        <dbReference type="Rhea" id="RHEA-COMP:11605"/>
        <dbReference type="ChEBI" id="CHEBI:15378"/>
        <dbReference type="ChEBI" id="CHEBI:30013"/>
        <dbReference type="ChEBI" id="CHEBI:30616"/>
        <dbReference type="ChEBI" id="CHEBI:61977"/>
        <dbReference type="ChEBI" id="CHEBI:456216"/>
        <dbReference type="EC" id="2.7.11.1"/>
    </reaction>
</comment>
<dbReference type="SMART" id="SM00220">
    <property type="entry name" value="S_TKc"/>
    <property type="match status" value="1"/>
</dbReference>
<dbReference type="SUPFAM" id="SSF56112">
    <property type="entry name" value="Protein kinase-like (PK-like)"/>
    <property type="match status" value="1"/>
</dbReference>
<dbReference type="GO" id="GO:0005789">
    <property type="term" value="C:endoplasmic reticulum membrane"/>
    <property type="evidence" value="ECO:0007669"/>
    <property type="project" value="UniProtKB-SubCell"/>
</dbReference>
<dbReference type="Pfam" id="PF23598">
    <property type="entry name" value="LRR_14"/>
    <property type="match status" value="1"/>
</dbReference>
<evidence type="ECO:0000313" key="30">
    <source>
        <dbReference type="EMBL" id="OQU84632.1"/>
    </source>
</evidence>
<keyword evidence="17 27" id="KW-1133">Transmembrane helix</keyword>
<evidence type="ECO:0000259" key="29">
    <source>
        <dbReference type="PROSITE" id="PS50011"/>
    </source>
</evidence>
<feature type="signal peptide" evidence="28">
    <location>
        <begin position="1"/>
        <end position="25"/>
    </location>
</feature>
<evidence type="ECO:0000256" key="11">
    <source>
        <dbReference type="ARBA" id="ARBA00022692"/>
    </source>
</evidence>
<dbReference type="GO" id="GO:0005524">
    <property type="term" value="F:ATP binding"/>
    <property type="evidence" value="ECO:0007669"/>
    <property type="project" value="UniProtKB-UniRule"/>
</dbReference>
<comment type="function">
    <text evidence="23">Receptor kinase that detects X.oryzae pv. oryzae protein Ax21 to promote innate immunity. Following X.oryzae pv. oryzae protein Ax21 detection, undergoes cleavage, releasing the processed protein kinase Xa21 chain.</text>
</comment>
<reference evidence="30 31" key="1">
    <citation type="journal article" date="2009" name="Nature">
        <title>The Sorghum bicolor genome and the diversification of grasses.</title>
        <authorList>
            <person name="Paterson A.H."/>
            <person name="Bowers J.E."/>
            <person name="Bruggmann R."/>
            <person name="Dubchak I."/>
            <person name="Grimwood J."/>
            <person name="Gundlach H."/>
            <person name="Haberer G."/>
            <person name="Hellsten U."/>
            <person name="Mitros T."/>
            <person name="Poliakov A."/>
            <person name="Schmutz J."/>
            <person name="Spannagl M."/>
            <person name="Tang H."/>
            <person name="Wang X."/>
            <person name="Wicker T."/>
            <person name="Bharti A.K."/>
            <person name="Chapman J."/>
            <person name="Feltus F.A."/>
            <person name="Gowik U."/>
            <person name="Grigoriev I.V."/>
            <person name="Lyons E."/>
            <person name="Maher C.A."/>
            <person name="Martis M."/>
            <person name="Narechania A."/>
            <person name="Otillar R.P."/>
            <person name="Penning B.W."/>
            <person name="Salamov A.A."/>
            <person name="Wang Y."/>
            <person name="Zhang L."/>
            <person name="Carpita N.C."/>
            <person name="Freeling M."/>
            <person name="Gingle A.R."/>
            <person name="Hash C.T."/>
            <person name="Keller B."/>
            <person name="Klein P."/>
            <person name="Kresovich S."/>
            <person name="McCann M.C."/>
            <person name="Ming R."/>
            <person name="Peterson D.G."/>
            <person name="Mehboob-ur-Rahman"/>
            <person name="Ware D."/>
            <person name="Westhoff P."/>
            <person name="Mayer K.F."/>
            <person name="Messing J."/>
            <person name="Rokhsar D.S."/>
        </authorList>
    </citation>
    <scope>NUCLEOTIDE SEQUENCE [LARGE SCALE GENOMIC DNA]</scope>
    <source>
        <strain evidence="31">cv. BTx623</strain>
    </source>
</reference>
<dbReference type="InterPro" id="IPR000719">
    <property type="entry name" value="Prot_kinase_dom"/>
</dbReference>
<keyword evidence="31" id="KW-1185">Reference proteome</keyword>
<evidence type="ECO:0000256" key="15">
    <source>
        <dbReference type="ARBA" id="ARBA00022777"/>
    </source>
</evidence>
<keyword evidence="7" id="KW-0723">Serine/threonine-protein kinase</keyword>
<evidence type="ECO:0000256" key="5">
    <source>
        <dbReference type="ARBA" id="ARBA00012513"/>
    </source>
</evidence>
<comment type="catalytic activity">
    <reaction evidence="22">
        <text>L-seryl-[protein] + ATP = O-phospho-L-seryl-[protein] + ADP + H(+)</text>
        <dbReference type="Rhea" id="RHEA:17989"/>
        <dbReference type="Rhea" id="RHEA-COMP:9863"/>
        <dbReference type="Rhea" id="RHEA-COMP:11604"/>
        <dbReference type="ChEBI" id="CHEBI:15378"/>
        <dbReference type="ChEBI" id="CHEBI:29999"/>
        <dbReference type="ChEBI" id="CHEBI:30616"/>
        <dbReference type="ChEBI" id="CHEBI:83421"/>
        <dbReference type="ChEBI" id="CHEBI:456216"/>
        <dbReference type="EC" id="2.7.11.1"/>
    </reaction>
</comment>
<evidence type="ECO:0000256" key="3">
    <source>
        <dbReference type="ARBA" id="ARBA00004479"/>
    </source>
</evidence>
<evidence type="ECO:0000256" key="2">
    <source>
        <dbReference type="ARBA" id="ARBA00004389"/>
    </source>
</evidence>
<dbReference type="InterPro" id="IPR017441">
    <property type="entry name" value="Protein_kinase_ATP_BS"/>
</dbReference>
<evidence type="ECO:0000256" key="27">
    <source>
        <dbReference type="SAM" id="Phobius"/>
    </source>
</evidence>
<dbReference type="CDD" id="cd14066">
    <property type="entry name" value="STKc_IRAK"/>
    <property type="match status" value="1"/>
</dbReference>
<dbReference type="GO" id="GO:0004674">
    <property type="term" value="F:protein serine/threonine kinase activity"/>
    <property type="evidence" value="ECO:0007669"/>
    <property type="project" value="UniProtKB-KW"/>
</dbReference>
<dbReference type="InterPro" id="IPR003591">
    <property type="entry name" value="Leu-rich_rpt_typical-subtyp"/>
</dbReference>
<keyword evidence="14 26" id="KW-0547">Nucleotide-binding</keyword>
<dbReference type="InterPro" id="IPR001245">
    <property type="entry name" value="Ser-Thr/Tyr_kinase_cat_dom"/>
</dbReference>
<dbReference type="InterPro" id="IPR050647">
    <property type="entry name" value="Plant_LRR-RLKs"/>
</dbReference>
<dbReference type="Pfam" id="PF00560">
    <property type="entry name" value="LRR_1"/>
    <property type="match status" value="9"/>
</dbReference>
<evidence type="ECO:0000256" key="23">
    <source>
        <dbReference type="ARBA" id="ARBA00054320"/>
    </source>
</evidence>
<reference evidence="31" key="2">
    <citation type="journal article" date="2018" name="Plant J.">
        <title>The Sorghum bicolor reference genome: improved assembly, gene annotations, a transcriptome atlas, and signatures of genome organization.</title>
        <authorList>
            <person name="McCormick R.F."/>
            <person name="Truong S.K."/>
            <person name="Sreedasyam A."/>
            <person name="Jenkins J."/>
            <person name="Shu S."/>
            <person name="Sims D."/>
            <person name="Kennedy M."/>
            <person name="Amirebrahimi M."/>
            <person name="Weers B.D."/>
            <person name="McKinley B."/>
            <person name="Mattison A."/>
            <person name="Morishige D.T."/>
            <person name="Grimwood J."/>
            <person name="Schmutz J."/>
            <person name="Mullet J.E."/>
        </authorList>
    </citation>
    <scope>NUCLEOTIDE SEQUENCE [LARGE SCALE GENOMIC DNA]</scope>
    <source>
        <strain evidence="31">cv. BTx623</strain>
    </source>
</reference>